<protein>
    <submittedName>
        <fullName evidence="1">Uncharacterized protein</fullName>
    </submittedName>
</protein>
<keyword evidence="4" id="KW-1185">Reference proteome</keyword>
<sequence>MFSIIVFSLLIACKKEIKEIRKTEETEAAKNKYKITLVFPDTVYVNESYNGRIDYENYLDTITTSLEDVEKARFLEYAFLITKDKSYGDDYLNKVAKDTFVAESNRMIPLYNIKFDKLGLNYFDGFITDEVMIENGAKNDKGESMTRIITDKFRLTRGVYVIERNNRADNKKHGTNF</sequence>
<evidence type="ECO:0000313" key="3">
    <source>
        <dbReference type="Proteomes" id="UP000028712"/>
    </source>
</evidence>
<dbReference type="eggNOG" id="ENOG50349N8">
    <property type="taxonomic scope" value="Bacteria"/>
</dbReference>
<name>A0A086A043_FLAHY</name>
<evidence type="ECO:0000313" key="4">
    <source>
        <dbReference type="Proteomes" id="UP000198424"/>
    </source>
</evidence>
<dbReference type="Proteomes" id="UP000028712">
    <property type="component" value="Unassembled WGS sequence"/>
</dbReference>
<dbReference type="STRING" id="991.IW20_21520"/>
<dbReference type="EMBL" id="MUGY01000015">
    <property type="protein sequence ID" value="OXA93310.1"/>
    <property type="molecule type" value="Genomic_DNA"/>
</dbReference>
<accession>A0A086A043</accession>
<gene>
    <name evidence="2" type="ORF">B0A62_13770</name>
    <name evidence="1" type="ORF">IW20_21520</name>
</gene>
<reference evidence="2 4" key="2">
    <citation type="submission" date="2016-11" db="EMBL/GenBank/DDBJ databases">
        <title>Whole genomes of Flavobacteriaceae.</title>
        <authorList>
            <person name="Stine C."/>
            <person name="Li C."/>
            <person name="Tadesse D."/>
        </authorList>
    </citation>
    <scope>NUCLEOTIDE SEQUENCE [LARGE SCALE GENOMIC DNA]</scope>
    <source>
        <strain evidence="2 4">ATCC 29551</strain>
    </source>
</reference>
<dbReference type="AlphaFoldDB" id="A0A086A043"/>
<comment type="caution">
    <text evidence="1">The sequence shown here is derived from an EMBL/GenBank/DDBJ whole genome shotgun (WGS) entry which is preliminary data.</text>
</comment>
<evidence type="ECO:0000313" key="1">
    <source>
        <dbReference type="EMBL" id="KFF10057.1"/>
    </source>
</evidence>
<proteinExistence type="predicted"/>
<dbReference type="EMBL" id="JPRM01000042">
    <property type="protein sequence ID" value="KFF10057.1"/>
    <property type="molecule type" value="Genomic_DNA"/>
</dbReference>
<reference evidence="1 3" key="1">
    <citation type="submission" date="2014-07" db="EMBL/GenBank/DDBJ databases">
        <title>Genome of Flavobacterium hydatis DSM 2063.</title>
        <authorList>
            <person name="Pipes S.E."/>
            <person name="Stropko S.J."/>
            <person name="Newman J.D."/>
        </authorList>
    </citation>
    <scope>NUCLEOTIDE SEQUENCE [LARGE SCALE GENOMIC DNA]</scope>
    <source>
        <strain evidence="1 3">DSM 2063</strain>
    </source>
</reference>
<evidence type="ECO:0000313" key="2">
    <source>
        <dbReference type="EMBL" id="OXA93310.1"/>
    </source>
</evidence>
<dbReference type="Proteomes" id="UP000198424">
    <property type="component" value="Unassembled WGS sequence"/>
</dbReference>
<organism evidence="1 3">
    <name type="scientific">Flavobacterium hydatis</name>
    <name type="common">Cytophaga aquatilis</name>
    <dbReference type="NCBI Taxonomy" id="991"/>
    <lineage>
        <taxon>Bacteria</taxon>
        <taxon>Pseudomonadati</taxon>
        <taxon>Bacteroidota</taxon>
        <taxon>Flavobacteriia</taxon>
        <taxon>Flavobacteriales</taxon>
        <taxon>Flavobacteriaceae</taxon>
        <taxon>Flavobacterium</taxon>
    </lineage>
</organism>